<dbReference type="AlphaFoldDB" id="A0A232M6N8"/>
<evidence type="ECO:0000313" key="1">
    <source>
        <dbReference type="EMBL" id="OXV12070.1"/>
    </source>
</evidence>
<comment type="caution">
    <text evidence="1">The sequence shown here is derived from an EMBL/GenBank/DDBJ whole genome shotgun (WGS) entry which is preliminary data.</text>
</comment>
<reference evidence="1 2" key="1">
    <citation type="journal article" date="2015" name="Environ. Microbiol.">
        <title>Metagenome sequence of Elaphomyces granulatus from sporocarp tissue reveals Ascomycota ectomycorrhizal fingerprints of genome expansion and a Proteobacteria-rich microbiome.</title>
        <authorList>
            <person name="Quandt C.A."/>
            <person name="Kohler A."/>
            <person name="Hesse C.N."/>
            <person name="Sharpton T.J."/>
            <person name="Martin F."/>
            <person name="Spatafora J.W."/>
        </authorList>
    </citation>
    <scope>NUCLEOTIDE SEQUENCE [LARGE SCALE GENOMIC DNA]</scope>
    <source>
        <strain evidence="1 2">OSC145934</strain>
    </source>
</reference>
<dbReference type="OrthoDB" id="432234at2759"/>
<proteinExistence type="predicted"/>
<keyword evidence="2" id="KW-1185">Reference proteome</keyword>
<gene>
    <name evidence="1" type="ORF">Egran_00168</name>
</gene>
<evidence type="ECO:0000313" key="2">
    <source>
        <dbReference type="Proteomes" id="UP000243515"/>
    </source>
</evidence>
<sequence>MAITIEEGAVRQAGLSMLDKYLKRHEYKYEGREDLGALTLLEFAKCWEVRGDTLRKRVRAAERAVMVFPRFDRDPEHDEYEDFCRTKLMLHHPFGSPEDLMEADPETGISSYSYAFR</sequence>
<organism evidence="1 2">
    <name type="scientific">Elaphomyces granulatus</name>
    <dbReference type="NCBI Taxonomy" id="519963"/>
    <lineage>
        <taxon>Eukaryota</taxon>
        <taxon>Fungi</taxon>
        <taxon>Dikarya</taxon>
        <taxon>Ascomycota</taxon>
        <taxon>Pezizomycotina</taxon>
        <taxon>Eurotiomycetes</taxon>
        <taxon>Eurotiomycetidae</taxon>
        <taxon>Eurotiales</taxon>
        <taxon>Elaphomycetaceae</taxon>
        <taxon>Elaphomyces</taxon>
    </lineage>
</organism>
<name>A0A232M6N8_9EURO</name>
<accession>A0A232M6N8</accession>
<dbReference type="Proteomes" id="UP000243515">
    <property type="component" value="Unassembled WGS sequence"/>
</dbReference>
<protein>
    <submittedName>
        <fullName evidence="1">Uncharacterized protein</fullName>
    </submittedName>
</protein>
<dbReference type="EMBL" id="NPHW01002150">
    <property type="protein sequence ID" value="OXV12070.1"/>
    <property type="molecule type" value="Genomic_DNA"/>
</dbReference>
<feature type="non-terminal residue" evidence="1">
    <location>
        <position position="117"/>
    </location>
</feature>